<feature type="domain" description="ArnR1-like winged helix-turn-helix" evidence="1">
    <location>
        <begin position="4"/>
        <end position="82"/>
    </location>
</feature>
<accession>A0A832AQ57</accession>
<name>A0A832AQ57_9CREN</name>
<dbReference type="InterPro" id="IPR038723">
    <property type="entry name" value="ArnR1-like_HTH"/>
</dbReference>
<organism evidence="2">
    <name type="scientific">Ignisphaera aggregans</name>
    <dbReference type="NCBI Taxonomy" id="334771"/>
    <lineage>
        <taxon>Archaea</taxon>
        <taxon>Thermoproteota</taxon>
        <taxon>Thermoprotei</taxon>
        <taxon>Desulfurococcales</taxon>
        <taxon>Desulfurococcaceae</taxon>
        <taxon>Ignisphaera</taxon>
    </lineage>
</organism>
<dbReference type="InterPro" id="IPR036388">
    <property type="entry name" value="WH-like_DNA-bd_sf"/>
</dbReference>
<proteinExistence type="predicted"/>
<reference evidence="2" key="1">
    <citation type="journal article" date="2020" name="mSystems">
        <title>Genome- and Community-Level Interaction Insights into Carbon Utilization and Element Cycling Functions of Hydrothermarchaeota in Hydrothermal Sediment.</title>
        <authorList>
            <person name="Zhou Z."/>
            <person name="Liu Y."/>
            <person name="Xu W."/>
            <person name="Pan J."/>
            <person name="Luo Z.H."/>
            <person name="Li M."/>
        </authorList>
    </citation>
    <scope>NUCLEOTIDE SEQUENCE</scope>
    <source>
        <strain evidence="2">SpSt-629</strain>
    </source>
</reference>
<comment type="caution">
    <text evidence="2">The sequence shown here is derived from an EMBL/GenBank/DDBJ whole genome shotgun (WGS) entry which is preliminary data.</text>
</comment>
<evidence type="ECO:0000259" key="1">
    <source>
        <dbReference type="Pfam" id="PF14947"/>
    </source>
</evidence>
<dbReference type="AlphaFoldDB" id="A0A832AQ57"/>
<protein>
    <recommendedName>
        <fullName evidence="1">ArnR1-like winged helix-turn-helix domain-containing protein</fullName>
    </recommendedName>
</protein>
<dbReference type="SUPFAM" id="SSF46785">
    <property type="entry name" value="Winged helix' DNA-binding domain"/>
    <property type="match status" value="1"/>
</dbReference>
<sequence length="89" mass="10591">MGRKRSRIEIVFKVLEILIQGETNPTKLATLVNMPYDRLVKLLRELEERKIIEMNSSRKTRFIRITDKGIRLYEELKKVLDLLDDYGLI</sequence>
<gene>
    <name evidence="2" type="ORF">ENT99_02650</name>
</gene>
<dbReference type="Gene3D" id="1.10.10.10">
    <property type="entry name" value="Winged helix-like DNA-binding domain superfamily/Winged helix DNA-binding domain"/>
    <property type="match status" value="1"/>
</dbReference>
<dbReference type="EMBL" id="DTAU01000046">
    <property type="protein sequence ID" value="HFQ78586.1"/>
    <property type="molecule type" value="Genomic_DNA"/>
</dbReference>
<evidence type="ECO:0000313" key="2">
    <source>
        <dbReference type="EMBL" id="HFQ78586.1"/>
    </source>
</evidence>
<dbReference type="Pfam" id="PF14947">
    <property type="entry name" value="HTH_45"/>
    <property type="match status" value="1"/>
</dbReference>
<dbReference type="InterPro" id="IPR036390">
    <property type="entry name" value="WH_DNA-bd_sf"/>
</dbReference>